<dbReference type="InterPro" id="IPR043504">
    <property type="entry name" value="Peptidase_S1_PA_chymotrypsin"/>
</dbReference>
<dbReference type="PANTHER" id="PTHR24271">
    <property type="entry name" value="KALLIKREIN-RELATED"/>
    <property type="match status" value="1"/>
</dbReference>
<proteinExistence type="predicted"/>
<protein>
    <recommendedName>
        <fullName evidence="5">trypsin</fullName>
        <ecNumber evidence="5">3.4.21.4</ecNumber>
    </recommendedName>
</protein>
<dbReference type="SUPFAM" id="SSF50494">
    <property type="entry name" value="Trypsin-like serine proteases"/>
    <property type="match status" value="1"/>
</dbReference>
<dbReference type="GO" id="GO:0005576">
    <property type="term" value="C:extracellular region"/>
    <property type="evidence" value="ECO:0007669"/>
    <property type="project" value="UniProtKB-SubCell"/>
</dbReference>
<feature type="domain" description="Peptidase S1" evidence="6">
    <location>
        <begin position="30"/>
        <end position="251"/>
    </location>
</feature>
<evidence type="ECO:0000259" key="6">
    <source>
        <dbReference type="PROSITE" id="PS50240"/>
    </source>
</evidence>
<dbReference type="EC" id="3.4.21.4" evidence="5"/>
<dbReference type="AlphaFoldDB" id="A0A8C1L689"/>
<dbReference type="GO" id="GO:0004252">
    <property type="term" value="F:serine-type endopeptidase activity"/>
    <property type="evidence" value="ECO:0007669"/>
    <property type="project" value="UniProtKB-EC"/>
</dbReference>
<reference evidence="7" key="1">
    <citation type="submission" date="2025-08" db="UniProtKB">
        <authorList>
            <consortium name="Ensembl"/>
        </authorList>
    </citation>
    <scope>IDENTIFICATION</scope>
</reference>
<evidence type="ECO:0000313" key="7">
    <source>
        <dbReference type="Ensembl" id="ENSCCRP00010056441.1"/>
    </source>
</evidence>
<comment type="subcellular location">
    <subcellularLocation>
        <location evidence="1">Secreted</location>
        <location evidence="1">Extracellular space</location>
    </subcellularLocation>
</comment>
<evidence type="ECO:0000256" key="2">
    <source>
        <dbReference type="ARBA" id="ARBA00023145"/>
    </source>
</evidence>
<dbReference type="Pfam" id="PF00089">
    <property type="entry name" value="Trypsin"/>
    <property type="match status" value="1"/>
</dbReference>
<dbReference type="InterPro" id="IPR001314">
    <property type="entry name" value="Peptidase_S1A"/>
</dbReference>
<dbReference type="FunFam" id="2.40.10.10:FF:000005">
    <property type="entry name" value="Serine protease 37"/>
    <property type="match status" value="1"/>
</dbReference>
<dbReference type="Proteomes" id="UP000694427">
    <property type="component" value="Unplaced"/>
</dbReference>
<dbReference type="InterPro" id="IPR009003">
    <property type="entry name" value="Peptidase_S1_PA"/>
</dbReference>
<evidence type="ECO:0000256" key="3">
    <source>
        <dbReference type="ARBA" id="ARBA00023157"/>
    </source>
</evidence>
<evidence type="ECO:0000313" key="8">
    <source>
        <dbReference type="Proteomes" id="UP000694427"/>
    </source>
</evidence>
<sequence>MENQNFWSNLAQEILFPHLISLSAHVNVGIVNGKKAKPHSRPYIVSIQKNGHHNCCGFLMSDEFVLTAAYYSRALNEILTAVVGAHDLKNMTEGSVRIRVKSYHQHPDYSSDTRLNDIMLLRLQEKVQLSPNAEPISLMNKKYIKPGTACSVAGWEKLKFKGSASDHLMEANMEILKITLFSMMMCVCTKHNSQTLLIYEQGDSGGSLVCGKTADSITSFADYNVFNSPEHPTVYTKISANGNQISNGFAK</sequence>
<dbReference type="PRINTS" id="PR00722">
    <property type="entry name" value="CHYMOTRYPSIN"/>
</dbReference>
<dbReference type="CDD" id="cd00190">
    <property type="entry name" value="Tryp_SPc"/>
    <property type="match status" value="1"/>
</dbReference>
<dbReference type="Ensembl" id="ENSCCRT00010061853.1">
    <property type="protein sequence ID" value="ENSCCRP00010056441.1"/>
    <property type="gene ID" value="ENSCCRG00010023939.1"/>
</dbReference>
<accession>A0A8C1L689</accession>
<comment type="catalytic activity">
    <reaction evidence="4">
        <text>Preferential cleavage: Arg-|-Xaa, Lys-|-Xaa.</text>
        <dbReference type="EC" id="3.4.21.4"/>
    </reaction>
</comment>
<dbReference type="PANTHER" id="PTHR24271:SF87">
    <property type="entry name" value="ARGININE ESTERASE-LIKE-RELATED"/>
    <property type="match status" value="1"/>
</dbReference>
<evidence type="ECO:0000256" key="5">
    <source>
        <dbReference type="ARBA" id="ARBA00038868"/>
    </source>
</evidence>
<evidence type="ECO:0000256" key="1">
    <source>
        <dbReference type="ARBA" id="ARBA00004239"/>
    </source>
</evidence>
<keyword evidence="3" id="KW-1015">Disulfide bond</keyword>
<organism evidence="7 8">
    <name type="scientific">Cyprinus carpio</name>
    <name type="common">Common carp</name>
    <dbReference type="NCBI Taxonomy" id="7962"/>
    <lineage>
        <taxon>Eukaryota</taxon>
        <taxon>Metazoa</taxon>
        <taxon>Chordata</taxon>
        <taxon>Craniata</taxon>
        <taxon>Vertebrata</taxon>
        <taxon>Euteleostomi</taxon>
        <taxon>Actinopterygii</taxon>
        <taxon>Neopterygii</taxon>
        <taxon>Teleostei</taxon>
        <taxon>Ostariophysi</taxon>
        <taxon>Cypriniformes</taxon>
        <taxon>Cyprinidae</taxon>
        <taxon>Cyprininae</taxon>
        <taxon>Cyprinus</taxon>
    </lineage>
</organism>
<dbReference type="SMART" id="SM00020">
    <property type="entry name" value="Tryp_SPc"/>
    <property type="match status" value="1"/>
</dbReference>
<dbReference type="GO" id="GO:0006508">
    <property type="term" value="P:proteolysis"/>
    <property type="evidence" value="ECO:0007669"/>
    <property type="project" value="InterPro"/>
</dbReference>
<name>A0A8C1L689_CYPCA</name>
<keyword evidence="8" id="KW-1185">Reference proteome</keyword>
<dbReference type="InterPro" id="IPR001254">
    <property type="entry name" value="Trypsin_dom"/>
</dbReference>
<dbReference type="PROSITE" id="PS50240">
    <property type="entry name" value="TRYPSIN_DOM"/>
    <property type="match status" value="1"/>
</dbReference>
<keyword evidence="2" id="KW-0865">Zymogen</keyword>
<dbReference type="Gene3D" id="2.40.10.10">
    <property type="entry name" value="Trypsin-like serine proteases"/>
    <property type="match status" value="2"/>
</dbReference>
<reference evidence="7" key="2">
    <citation type="submission" date="2025-09" db="UniProtKB">
        <authorList>
            <consortium name="Ensembl"/>
        </authorList>
    </citation>
    <scope>IDENTIFICATION</scope>
</reference>
<evidence type="ECO:0000256" key="4">
    <source>
        <dbReference type="ARBA" id="ARBA00036320"/>
    </source>
</evidence>